<evidence type="ECO:0000256" key="2">
    <source>
        <dbReference type="SAM" id="Phobius"/>
    </source>
</evidence>
<protein>
    <submittedName>
        <fullName evidence="3">Uncharacterized protein</fullName>
    </submittedName>
</protein>
<feature type="compositionally biased region" description="Basic residues" evidence="1">
    <location>
        <begin position="35"/>
        <end position="47"/>
    </location>
</feature>
<evidence type="ECO:0000256" key="1">
    <source>
        <dbReference type="SAM" id="MobiDB-lite"/>
    </source>
</evidence>
<feature type="region of interest" description="Disordered" evidence="1">
    <location>
        <begin position="1"/>
        <end position="126"/>
    </location>
</feature>
<feature type="compositionally biased region" description="Polar residues" evidence="1">
    <location>
        <begin position="50"/>
        <end position="83"/>
    </location>
</feature>
<dbReference type="EMBL" id="MU157866">
    <property type="protein sequence ID" value="KAF9526886.1"/>
    <property type="molecule type" value="Genomic_DNA"/>
</dbReference>
<keyword evidence="2" id="KW-0812">Transmembrane</keyword>
<feature type="transmembrane region" description="Helical" evidence="2">
    <location>
        <begin position="323"/>
        <end position="353"/>
    </location>
</feature>
<name>A0A9P6ECF6_9AGAR</name>
<organism evidence="3 4">
    <name type="scientific">Crepidotus variabilis</name>
    <dbReference type="NCBI Taxonomy" id="179855"/>
    <lineage>
        <taxon>Eukaryota</taxon>
        <taxon>Fungi</taxon>
        <taxon>Dikarya</taxon>
        <taxon>Basidiomycota</taxon>
        <taxon>Agaricomycotina</taxon>
        <taxon>Agaricomycetes</taxon>
        <taxon>Agaricomycetidae</taxon>
        <taxon>Agaricales</taxon>
        <taxon>Agaricineae</taxon>
        <taxon>Crepidotaceae</taxon>
        <taxon>Crepidotus</taxon>
    </lineage>
</organism>
<evidence type="ECO:0000313" key="3">
    <source>
        <dbReference type="EMBL" id="KAF9526886.1"/>
    </source>
</evidence>
<accession>A0A9P6ECF6</accession>
<sequence length="382" mass="42045">MAVADDTPNGPSPPGLPDIPESAITDPPPPYPTPHRQRQSRSNRPHARVQPTQLVTQHSQQLSNESQSDYETPLSPYTVSSGLTDEDDGVPVGAGPGGGAEESAVETSPFLSPNSNRRAGRARSFSMSSTASAAESMAHTVLSLFQPEDDMCYGDGHIQLDPDDHMPILSSGRPGGLFSAITWKRYFRPMRMRAFYRPLMHLTVINFPYALAAWIYLFVFTVSGTTLLVALPIGAVLCFFNLLGARAFSRGELYLQTRFHAPLAHPPPHPPLPIFARYREPTNEELENGTVAGQLRRGGQIREKSFYKNTYAMFTDSRSYQALFYFLVIKPAITLLISIGLVVFGIPLFVLVLPAPAVLRATRKIGIWQANVAVEGLYYAVR</sequence>
<evidence type="ECO:0000313" key="4">
    <source>
        <dbReference type="Proteomes" id="UP000807306"/>
    </source>
</evidence>
<gene>
    <name evidence="3" type="ORF">CPB83DRAFT_857152</name>
</gene>
<feature type="transmembrane region" description="Helical" evidence="2">
    <location>
        <begin position="225"/>
        <end position="248"/>
    </location>
</feature>
<dbReference type="Proteomes" id="UP000807306">
    <property type="component" value="Unassembled WGS sequence"/>
</dbReference>
<keyword evidence="4" id="KW-1185">Reference proteome</keyword>
<keyword evidence="2" id="KW-1133">Transmembrane helix</keyword>
<dbReference type="OrthoDB" id="2576477at2759"/>
<reference evidence="3" key="1">
    <citation type="submission" date="2020-11" db="EMBL/GenBank/DDBJ databases">
        <authorList>
            <consortium name="DOE Joint Genome Institute"/>
            <person name="Ahrendt S."/>
            <person name="Riley R."/>
            <person name="Andreopoulos W."/>
            <person name="Labutti K."/>
            <person name="Pangilinan J."/>
            <person name="Ruiz-Duenas F.J."/>
            <person name="Barrasa J.M."/>
            <person name="Sanchez-Garcia M."/>
            <person name="Camarero S."/>
            <person name="Miyauchi S."/>
            <person name="Serrano A."/>
            <person name="Linde D."/>
            <person name="Babiker R."/>
            <person name="Drula E."/>
            <person name="Ayuso-Fernandez I."/>
            <person name="Pacheco R."/>
            <person name="Padilla G."/>
            <person name="Ferreira P."/>
            <person name="Barriuso J."/>
            <person name="Kellner H."/>
            <person name="Castanera R."/>
            <person name="Alfaro M."/>
            <person name="Ramirez L."/>
            <person name="Pisabarro A.G."/>
            <person name="Kuo A."/>
            <person name="Tritt A."/>
            <person name="Lipzen A."/>
            <person name="He G."/>
            <person name="Yan M."/>
            <person name="Ng V."/>
            <person name="Cullen D."/>
            <person name="Martin F."/>
            <person name="Rosso M.-N."/>
            <person name="Henrissat B."/>
            <person name="Hibbett D."/>
            <person name="Martinez A.T."/>
            <person name="Grigoriev I.V."/>
        </authorList>
    </citation>
    <scope>NUCLEOTIDE SEQUENCE</scope>
    <source>
        <strain evidence="3">CBS 506.95</strain>
    </source>
</reference>
<comment type="caution">
    <text evidence="3">The sequence shown here is derived from an EMBL/GenBank/DDBJ whole genome shotgun (WGS) entry which is preliminary data.</text>
</comment>
<dbReference type="AlphaFoldDB" id="A0A9P6ECF6"/>
<proteinExistence type="predicted"/>
<feature type="transmembrane region" description="Helical" evidence="2">
    <location>
        <begin position="194"/>
        <end position="219"/>
    </location>
</feature>
<keyword evidence="2" id="KW-0472">Membrane</keyword>